<dbReference type="PANTHER" id="PTHR33420">
    <property type="entry name" value="FIMBRIAL SUBUNIT ELFA-RELATED"/>
    <property type="match status" value="1"/>
</dbReference>
<keyword evidence="9" id="KW-1185">Reference proteome</keyword>
<proteinExistence type="inferred from homology"/>
<dbReference type="InterPro" id="IPR050263">
    <property type="entry name" value="Bact_Fimbrial_Adh_Pro"/>
</dbReference>
<organism evidence="7 10">
    <name type="scientific">Yersinia aldovae</name>
    <dbReference type="NCBI Taxonomy" id="29483"/>
    <lineage>
        <taxon>Bacteria</taxon>
        <taxon>Pseudomonadati</taxon>
        <taxon>Pseudomonadota</taxon>
        <taxon>Gammaproteobacteria</taxon>
        <taxon>Enterobacterales</taxon>
        <taxon>Yersiniaceae</taxon>
        <taxon>Yersinia</taxon>
    </lineage>
</organism>
<reference evidence="7 10" key="1">
    <citation type="submission" date="2015-03" db="EMBL/GenBank/DDBJ databases">
        <authorList>
            <person name="Murphy D."/>
        </authorList>
    </citation>
    <scope>NUCLEOTIDE SEQUENCE [LARGE SCALE GENOMIC DNA]</scope>
    <source>
        <strain evidence="7 10">IP06005</strain>
    </source>
</reference>
<evidence type="ECO:0000256" key="5">
    <source>
        <dbReference type="SAM" id="SignalP"/>
    </source>
</evidence>
<dbReference type="RefSeq" id="WP_004700854.1">
    <property type="nucleotide sequence ID" value="NZ_CQCP01000002.1"/>
</dbReference>
<dbReference type="Proteomes" id="UP000038647">
    <property type="component" value="Unassembled WGS sequence"/>
</dbReference>
<evidence type="ECO:0000256" key="1">
    <source>
        <dbReference type="ARBA" id="ARBA00004561"/>
    </source>
</evidence>
<evidence type="ECO:0000256" key="4">
    <source>
        <dbReference type="ARBA" id="ARBA00023263"/>
    </source>
</evidence>
<comment type="similarity">
    <text evidence="2">Belongs to the fimbrial protein family.</text>
</comment>
<dbReference type="InterPro" id="IPR036937">
    <property type="entry name" value="Adhesion_dom_fimbrial_sf"/>
</dbReference>
<sequence length="173" mass="17334">MKNIITALVLSLGVSSMAHAADGTINFTGNIIEQACDITSGVAGTQTVNLGSIAKSNLSGAGKTSGSTKFSIVLADCPVDFIPTKVSVKFDGTSVATDTSLLALTAGQTATGVGVQILEADGNTPVPLRTASVQQTLVSGGTTTLDFVARYKAVAVATAGTANASSTFVVDYN</sequence>
<dbReference type="SUPFAM" id="SSF49401">
    <property type="entry name" value="Bacterial adhesins"/>
    <property type="match status" value="1"/>
</dbReference>
<evidence type="ECO:0000313" key="7">
    <source>
        <dbReference type="EMBL" id="CNL34524.1"/>
    </source>
</evidence>
<name>A0A0T9UDS1_YERAL</name>
<dbReference type="AlphaFoldDB" id="A0A0T9UDS1"/>
<dbReference type="PANTHER" id="PTHR33420:SF3">
    <property type="entry name" value="FIMBRIAL SUBUNIT ELFA"/>
    <property type="match status" value="1"/>
</dbReference>
<dbReference type="GO" id="GO:0009289">
    <property type="term" value="C:pilus"/>
    <property type="evidence" value="ECO:0007669"/>
    <property type="project" value="UniProtKB-SubCell"/>
</dbReference>
<dbReference type="EMBL" id="CQEH01000014">
    <property type="protein sequence ID" value="CNL38281.1"/>
    <property type="molecule type" value="Genomic_DNA"/>
</dbReference>
<evidence type="ECO:0000313" key="9">
    <source>
        <dbReference type="Proteomes" id="UP000038647"/>
    </source>
</evidence>
<dbReference type="Gene3D" id="2.60.40.1090">
    <property type="entry name" value="Fimbrial-type adhesion domain"/>
    <property type="match status" value="1"/>
</dbReference>
<dbReference type="InterPro" id="IPR000259">
    <property type="entry name" value="Adhesion_dom_fimbrial"/>
</dbReference>
<protein>
    <submittedName>
        <fullName evidence="7 8">Mannose-resistant/Proteus-like fimbrial protein</fullName>
    </submittedName>
</protein>
<feature type="signal peptide" evidence="5">
    <location>
        <begin position="1"/>
        <end position="20"/>
    </location>
</feature>
<evidence type="ECO:0000313" key="8">
    <source>
        <dbReference type="EMBL" id="CNL38281.1"/>
    </source>
</evidence>
<keyword evidence="3 5" id="KW-0732">Signal</keyword>
<dbReference type="eggNOG" id="COG3539">
    <property type="taxonomic scope" value="Bacteria"/>
</dbReference>
<feature type="domain" description="Fimbrial-type adhesion" evidence="6">
    <location>
        <begin position="25"/>
        <end position="172"/>
    </location>
</feature>
<feature type="chain" id="PRO_5006698694" evidence="5">
    <location>
        <begin position="21"/>
        <end position="173"/>
    </location>
</feature>
<dbReference type="InterPro" id="IPR008966">
    <property type="entry name" value="Adhesion_dom_sf"/>
</dbReference>
<evidence type="ECO:0000259" key="6">
    <source>
        <dbReference type="Pfam" id="PF00419"/>
    </source>
</evidence>
<accession>A0A0T9UDS1</accession>
<dbReference type="GO" id="GO:0043709">
    <property type="term" value="P:cell adhesion involved in single-species biofilm formation"/>
    <property type="evidence" value="ECO:0007669"/>
    <property type="project" value="TreeGrafter"/>
</dbReference>
<keyword evidence="4" id="KW-0281">Fimbrium</keyword>
<dbReference type="OrthoDB" id="6497605at2"/>
<dbReference type="Pfam" id="PF00419">
    <property type="entry name" value="Fimbrial"/>
    <property type="match status" value="1"/>
</dbReference>
<comment type="subcellular location">
    <subcellularLocation>
        <location evidence="1">Fimbrium</location>
    </subcellularLocation>
</comment>
<evidence type="ECO:0000313" key="10">
    <source>
        <dbReference type="Proteomes" id="UP000041595"/>
    </source>
</evidence>
<dbReference type="Proteomes" id="UP000041595">
    <property type="component" value="Unassembled WGS sequence"/>
</dbReference>
<dbReference type="EMBL" id="CQEJ01000015">
    <property type="protein sequence ID" value="CNL34524.1"/>
    <property type="molecule type" value="Genomic_DNA"/>
</dbReference>
<reference evidence="8 9" key="2">
    <citation type="submission" date="2015-03" db="EMBL/GenBank/DDBJ databases">
        <authorList>
            <consortium name="Pathogen Informatics"/>
            <person name="Murphy D."/>
        </authorList>
    </citation>
    <scope>NUCLEOTIDE SEQUENCE [LARGE SCALE GENOMIC DNA]</scope>
    <source>
        <strain evidence="8 9">IP08791</strain>
    </source>
</reference>
<gene>
    <name evidence="7" type="primary">fimA_3</name>
    <name evidence="8" type="synonym">fimA_2</name>
    <name evidence="7" type="ORF">ERS137965_02784</name>
    <name evidence="8" type="ORF">ERS137966_03081</name>
</gene>
<evidence type="ECO:0000256" key="2">
    <source>
        <dbReference type="ARBA" id="ARBA00006671"/>
    </source>
</evidence>
<dbReference type="STRING" id="1453495.AT01_3713"/>
<evidence type="ECO:0000256" key="3">
    <source>
        <dbReference type="ARBA" id="ARBA00022729"/>
    </source>
</evidence>